<evidence type="ECO:0000256" key="4">
    <source>
        <dbReference type="ARBA" id="ARBA00022692"/>
    </source>
</evidence>
<proteinExistence type="inferred from homology"/>
<dbReference type="GO" id="GO:0015483">
    <property type="term" value="F:long-chain fatty acid transporting porin activity"/>
    <property type="evidence" value="ECO:0007669"/>
    <property type="project" value="TreeGrafter"/>
</dbReference>
<accession>A0A1V1PAX3</accession>
<dbReference type="PANTHER" id="PTHR35093">
    <property type="entry name" value="OUTER MEMBRANE PROTEIN NMB0088-RELATED"/>
    <property type="match status" value="1"/>
</dbReference>
<keyword evidence="5" id="KW-0732">Signal</keyword>
<keyword evidence="3" id="KW-1134">Transmembrane beta strand</keyword>
<dbReference type="Proteomes" id="UP000189670">
    <property type="component" value="Unassembled WGS sequence"/>
</dbReference>
<dbReference type="AlphaFoldDB" id="A0A1V1PAX3"/>
<sequence length="453" mass="51705">MKEIQPVLVLKNMSRKPQHISISIALILTILCATSYGGAPTIEVPCSFNPVGSGARAMGMGGAFIGIADDATASSWNPAALIHLKQHELSLVITHDSLIENNQFDYYPESSGKEAISNLKINYLSGAYPYAFFGTNMVLAVSAQRLYSLKRQWQFPFHDQNEIESFTANYTYEQTGDLYAMGLSWCMELLQPRLSLGVSINYWEDGLIGDDWQGRIHLESQGNYNGPYIETRDTIEWNSFDGWNANVGIIWENSEKWRLGVVVKTPFNADVHRKVQKTNSYQSASKTTQPTPESTFYKASLEMPITYGLGILYRCHENFYLAADFYETHWHHFLLRTDGNQTCPLSGQARAEFQLDKTYQVRIGGEYIWTHPVKRRLIPFRFGFFYDPMPSENNGDDVYGFSLGTGWTWLNQFSIDVAYQFRYGNHVGEHYLPHLGFSQDIRESKIYCSLILY</sequence>
<dbReference type="PANTHER" id="PTHR35093:SF8">
    <property type="entry name" value="OUTER MEMBRANE PROTEIN NMB0088-RELATED"/>
    <property type="match status" value="1"/>
</dbReference>
<comment type="similarity">
    <text evidence="2">Belongs to the OmpP1/FadL family.</text>
</comment>
<evidence type="ECO:0000313" key="10">
    <source>
        <dbReference type="Proteomes" id="UP000189670"/>
    </source>
</evidence>
<dbReference type="Pfam" id="PF03349">
    <property type="entry name" value="Toluene_X"/>
    <property type="match status" value="1"/>
</dbReference>
<evidence type="ECO:0000256" key="7">
    <source>
        <dbReference type="ARBA" id="ARBA00023237"/>
    </source>
</evidence>
<evidence type="ECO:0000256" key="3">
    <source>
        <dbReference type="ARBA" id="ARBA00022452"/>
    </source>
</evidence>
<evidence type="ECO:0000256" key="6">
    <source>
        <dbReference type="ARBA" id="ARBA00023136"/>
    </source>
</evidence>
<evidence type="ECO:0000256" key="1">
    <source>
        <dbReference type="ARBA" id="ARBA00004571"/>
    </source>
</evidence>
<evidence type="ECO:0000256" key="8">
    <source>
        <dbReference type="SAM" id="Phobius"/>
    </source>
</evidence>
<evidence type="ECO:0000313" key="9">
    <source>
        <dbReference type="EMBL" id="ETR72052.1"/>
    </source>
</evidence>
<reference evidence="10" key="1">
    <citation type="submission" date="2012-11" db="EMBL/GenBank/DDBJ databases">
        <authorList>
            <person name="Lucero-Rivera Y.E."/>
            <person name="Tovar-Ramirez D."/>
        </authorList>
    </citation>
    <scope>NUCLEOTIDE SEQUENCE [LARGE SCALE GENOMIC DNA]</scope>
    <source>
        <strain evidence="10">Araruama</strain>
    </source>
</reference>
<name>A0A1V1PAX3_9BACT</name>
<comment type="subcellular location">
    <subcellularLocation>
        <location evidence="1">Cell outer membrane</location>
        <topology evidence="1">Multi-pass membrane protein</topology>
    </subcellularLocation>
</comment>
<protein>
    <recommendedName>
        <fullName evidence="11">Membrane protein involved in aromatic hydrocarbon degradation</fullName>
    </recommendedName>
</protein>
<gene>
    <name evidence="9" type="ORF">OMM_02004</name>
</gene>
<keyword evidence="8" id="KW-1133">Transmembrane helix</keyword>
<dbReference type="EMBL" id="ATBP01000188">
    <property type="protein sequence ID" value="ETR72052.1"/>
    <property type="molecule type" value="Genomic_DNA"/>
</dbReference>
<dbReference type="Gene3D" id="2.40.160.60">
    <property type="entry name" value="Outer membrane protein transport protein (OMPP1/FadL/TodX)"/>
    <property type="match status" value="1"/>
</dbReference>
<organism evidence="9 10">
    <name type="scientific">Candidatus Magnetoglobus multicellularis str. Araruama</name>
    <dbReference type="NCBI Taxonomy" id="890399"/>
    <lineage>
        <taxon>Bacteria</taxon>
        <taxon>Pseudomonadati</taxon>
        <taxon>Thermodesulfobacteriota</taxon>
        <taxon>Desulfobacteria</taxon>
        <taxon>Desulfobacterales</taxon>
        <taxon>Desulfobacteraceae</taxon>
        <taxon>Candidatus Magnetoglobus</taxon>
    </lineage>
</organism>
<evidence type="ECO:0008006" key="11">
    <source>
        <dbReference type="Google" id="ProtNLM"/>
    </source>
</evidence>
<feature type="transmembrane region" description="Helical" evidence="8">
    <location>
        <begin position="20"/>
        <end position="39"/>
    </location>
</feature>
<dbReference type="GO" id="GO:0009279">
    <property type="term" value="C:cell outer membrane"/>
    <property type="evidence" value="ECO:0007669"/>
    <property type="project" value="UniProtKB-SubCell"/>
</dbReference>
<keyword evidence="4 8" id="KW-0812">Transmembrane</keyword>
<evidence type="ECO:0000256" key="2">
    <source>
        <dbReference type="ARBA" id="ARBA00008163"/>
    </source>
</evidence>
<comment type="caution">
    <text evidence="9">The sequence shown here is derived from an EMBL/GenBank/DDBJ whole genome shotgun (WGS) entry which is preliminary data.</text>
</comment>
<keyword evidence="6 8" id="KW-0472">Membrane</keyword>
<dbReference type="SUPFAM" id="SSF56935">
    <property type="entry name" value="Porins"/>
    <property type="match status" value="1"/>
</dbReference>
<keyword evidence="7" id="KW-0998">Cell outer membrane</keyword>
<dbReference type="InterPro" id="IPR005017">
    <property type="entry name" value="OMPP1/FadL/TodX"/>
</dbReference>
<evidence type="ECO:0000256" key="5">
    <source>
        <dbReference type="ARBA" id="ARBA00022729"/>
    </source>
</evidence>